<sequence>MEKGISSLFLSLLTETSETRTSYHSDRVRAGGGALQICASITRARLETNSLCTPTSGGKESEFRAPYCRGCKWTPTPVWNVGIREGPLLV</sequence>
<protein>
    <submittedName>
        <fullName evidence="1">Zinc finger, CSL-type containing 3 (Predicted), isoform CRA_c</fullName>
    </submittedName>
</protein>
<reference evidence="2" key="1">
    <citation type="submission" date="2005-09" db="EMBL/GenBank/DDBJ databases">
        <authorList>
            <person name="Mural R.J."/>
            <person name="Li P.W."/>
            <person name="Adams M.D."/>
            <person name="Amanatides P.G."/>
            <person name="Baden-Tillson H."/>
            <person name="Barnstead M."/>
            <person name="Chin S.H."/>
            <person name="Dew I."/>
            <person name="Evans C.A."/>
            <person name="Ferriera S."/>
            <person name="Flanigan M."/>
            <person name="Fosler C."/>
            <person name="Glodek A."/>
            <person name="Gu Z."/>
            <person name="Holt R.A."/>
            <person name="Jennings D."/>
            <person name="Kraft C.L."/>
            <person name="Lu F."/>
            <person name="Nguyen T."/>
            <person name="Nusskern D.R."/>
            <person name="Pfannkoch C.M."/>
            <person name="Sitter C."/>
            <person name="Sutton G.G."/>
            <person name="Venter J.C."/>
            <person name="Wang Z."/>
            <person name="Woodage T."/>
            <person name="Zheng X.H."/>
            <person name="Zhong F."/>
        </authorList>
    </citation>
    <scope>NUCLEOTIDE SEQUENCE [LARGE SCALE GENOMIC DNA]</scope>
    <source>
        <strain>BN</strain>
        <strain evidence="2">Sprague-Dawley</strain>
    </source>
</reference>
<dbReference type="EMBL" id="CH473949">
    <property type="protein sequence ID" value="EDL79732.1"/>
    <property type="molecule type" value="Genomic_DNA"/>
</dbReference>
<accession>A6HNY0</accession>
<name>A6HNY0_RAT</name>
<dbReference type="AlphaFoldDB" id="A6HNY0"/>
<gene>
    <name evidence="1" type="primary">Zcsl3_predicted</name>
    <name evidence="1" type="ORF">rCG_26632</name>
</gene>
<proteinExistence type="predicted"/>
<dbReference type="Proteomes" id="UP000234681">
    <property type="component" value="Chromosome 3"/>
</dbReference>
<evidence type="ECO:0000313" key="2">
    <source>
        <dbReference type="Proteomes" id="UP000234681"/>
    </source>
</evidence>
<organism evidence="1 2">
    <name type="scientific">Rattus norvegicus</name>
    <name type="common">Rat</name>
    <dbReference type="NCBI Taxonomy" id="10116"/>
    <lineage>
        <taxon>Eukaryota</taxon>
        <taxon>Metazoa</taxon>
        <taxon>Chordata</taxon>
        <taxon>Craniata</taxon>
        <taxon>Vertebrata</taxon>
        <taxon>Euteleostomi</taxon>
        <taxon>Mammalia</taxon>
        <taxon>Eutheria</taxon>
        <taxon>Euarchontoglires</taxon>
        <taxon>Glires</taxon>
        <taxon>Rodentia</taxon>
        <taxon>Myomorpha</taxon>
        <taxon>Muroidea</taxon>
        <taxon>Muridae</taxon>
        <taxon>Murinae</taxon>
        <taxon>Rattus</taxon>
    </lineage>
</organism>
<evidence type="ECO:0000313" key="1">
    <source>
        <dbReference type="EMBL" id="EDL79732.1"/>
    </source>
</evidence>